<dbReference type="SMART" id="SM00243">
    <property type="entry name" value="GAS2"/>
    <property type="match status" value="1"/>
</dbReference>
<keyword evidence="7" id="KW-1185">Reference proteome</keyword>
<comment type="subcellular location">
    <subcellularLocation>
        <location evidence="1">Cytoplasm</location>
        <location evidence="1">Cytoskeleton</location>
    </subcellularLocation>
</comment>
<proteinExistence type="inferred from homology"/>
<comment type="similarity">
    <text evidence="4">Belongs to the GAS2 family.</text>
</comment>
<feature type="domain" description="GAR" evidence="6">
    <location>
        <begin position="219"/>
        <end position="263"/>
    </location>
</feature>
<dbReference type="GeneID" id="106467127"/>
<reference evidence="8" key="1">
    <citation type="submission" date="2025-08" db="UniProtKB">
        <authorList>
            <consortium name="RefSeq"/>
        </authorList>
    </citation>
    <scope>IDENTIFICATION</scope>
    <source>
        <tissue evidence="8">Muscle</tissue>
    </source>
</reference>
<dbReference type="InterPro" id="IPR036872">
    <property type="entry name" value="CH_dom_sf"/>
</dbReference>
<dbReference type="InterPro" id="IPR003108">
    <property type="entry name" value="GAR_dom"/>
</dbReference>
<evidence type="ECO:0000259" key="5">
    <source>
        <dbReference type="PROSITE" id="PS50021"/>
    </source>
</evidence>
<dbReference type="CDD" id="cd21268">
    <property type="entry name" value="CH_GAS2L1_2"/>
    <property type="match status" value="1"/>
</dbReference>
<dbReference type="SUPFAM" id="SSF143575">
    <property type="entry name" value="GAS2 domain-like"/>
    <property type="match status" value="1"/>
</dbReference>
<dbReference type="SMART" id="SM00033">
    <property type="entry name" value="CH"/>
    <property type="match status" value="1"/>
</dbReference>
<evidence type="ECO:0000313" key="7">
    <source>
        <dbReference type="Proteomes" id="UP000694941"/>
    </source>
</evidence>
<dbReference type="SUPFAM" id="SSF47576">
    <property type="entry name" value="Calponin-homology domain, CH-domain"/>
    <property type="match status" value="1"/>
</dbReference>
<dbReference type="Gene3D" id="3.30.920.20">
    <property type="entry name" value="Gas2-like domain"/>
    <property type="match status" value="1"/>
</dbReference>
<keyword evidence="3" id="KW-0206">Cytoskeleton</keyword>
<keyword evidence="2" id="KW-0963">Cytoplasm</keyword>
<dbReference type="RefSeq" id="XP_013782900.2">
    <property type="nucleotide sequence ID" value="XM_013927446.2"/>
</dbReference>
<sequence>MMSCEDVKMCTTAVEGCGPTACGEGDVHVMLLEPRPFRPFKTSEEYLYAMKEDLAEWLNALYGLDITVDNFLERLETGVILCQHANNVHRMAQEWQQAGQNGLNLPIPQRDIVYRPDVHPGTFQSRDNISNFISWCRKLDIKECLLFETDDLVLRKNEKSFILCLLEIARRGSKFGMPAPLLVQMEEEIDAELANGDLDCECQEVFSELMSNKPQIITNDLRSLHERVVDLLGRCTCPSQFPMIRVSEGKYRIGDTKILIFVR</sequence>
<gene>
    <name evidence="8" type="primary">LOC106467127</name>
</gene>
<name>A0ABM1BIX4_LIMPO</name>
<dbReference type="PROSITE" id="PS51460">
    <property type="entry name" value="GAR"/>
    <property type="match status" value="1"/>
</dbReference>
<evidence type="ECO:0000313" key="8">
    <source>
        <dbReference type="RefSeq" id="XP_013782900.2"/>
    </source>
</evidence>
<feature type="non-terminal residue" evidence="8">
    <location>
        <position position="263"/>
    </location>
</feature>
<dbReference type="PANTHER" id="PTHR46756:SF18">
    <property type="entry name" value="GAS2-LIKE PROTEIN PICKLED EGGS"/>
    <property type="match status" value="1"/>
</dbReference>
<dbReference type="Pfam" id="PF00307">
    <property type="entry name" value="CH"/>
    <property type="match status" value="1"/>
</dbReference>
<evidence type="ECO:0000256" key="1">
    <source>
        <dbReference type="ARBA" id="ARBA00004245"/>
    </source>
</evidence>
<dbReference type="PROSITE" id="PS50021">
    <property type="entry name" value="CH"/>
    <property type="match status" value="1"/>
</dbReference>
<dbReference type="Proteomes" id="UP000694941">
    <property type="component" value="Unplaced"/>
</dbReference>
<protein>
    <submittedName>
        <fullName evidence="8">GAS2-like protein pickled eggs</fullName>
    </submittedName>
</protein>
<organism evidence="7 8">
    <name type="scientific">Limulus polyphemus</name>
    <name type="common">Atlantic horseshoe crab</name>
    <dbReference type="NCBI Taxonomy" id="6850"/>
    <lineage>
        <taxon>Eukaryota</taxon>
        <taxon>Metazoa</taxon>
        <taxon>Ecdysozoa</taxon>
        <taxon>Arthropoda</taxon>
        <taxon>Chelicerata</taxon>
        <taxon>Merostomata</taxon>
        <taxon>Xiphosura</taxon>
        <taxon>Limulidae</taxon>
        <taxon>Limulus</taxon>
    </lineage>
</organism>
<evidence type="ECO:0000259" key="6">
    <source>
        <dbReference type="PROSITE" id="PS51460"/>
    </source>
</evidence>
<accession>A0ABM1BIX4</accession>
<feature type="domain" description="Calponin-homology (CH)" evidence="5">
    <location>
        <begin position="48"/>
        <end position="173"/>
    </location>
</feature>
<evidence type="ECO:0000256" key="3">
    <source>
        <dbReference type="ARBA" id="ARBA00023212"/>
    </source>
</evidence>
<dbReference type="PANTHER" id="PTHR46756">
    <property type="entry name" value="TRANSGELIN"/>
    <property type="match status" value="1"/>
</dbReference>
<dbReference type="Gene3D" id="1.10.418.10">
    <property type="entry name" value="Calponin-like domain"/>
    <property type="match status" value="1"/>
</dbReference>
<dbReference type="InterPro" id="IPR036534">
    <property type="entry name" value="GAR_dom_sf"/>
</dbReference>
<dbReference type="InterPro" id="IPR001715">
    <property type="entry name" value="CH_dom"/>
</dbReference>
<evidence type="ECO:0000256" key="4">
    <source>
        <dbReference type="ARBA" id="ARBA00038441"/>
    </source>
</evidence>
<evidence type="ECO:0000256" key="2">
    <source>
        <dbReference type="ARBA" id="ARBA00022490"/>
    </source>
</evidence>
<dbReference type="Pfam" id="PF02187">
    <property type="entry name" value="GAS2"/>
    <property type="match status" value="1"/>
</dbReference>